<evidence type="ECO:0000313" key="1">
    <source>
        <dbReference type="EMBL" id="GAX17352.1"/>
    </source>
</evidence>
<name>A0A1Z5JU22_FISSO</name>
<dbReference type="EMBL" id="BDSP01000114">
    <property type="protein sequence ID" value="GAX17352.1"/>
    <property type="molecule type" value="Genomic_DNA"/>
</dbReference>
<keyword evidence="2" id="KW-1185">Reference proteome</keyword>
<dbReference type="AlphaFoldDB" id="A0A1Z5JU22"/>
<dbReference type="Proteomes" id="UP000198406">
    <property type="component" value="Unassembled WGS sequence"/>
</dbReference>
<gene>
    <name evidence="1" type="ORF">FisN_10Lu225</name>
</gene>
<proteinExistence type="predicted"/>
<accession>A0A1Z5JU22</accession>
<dbReference type="InParanoid" id="A0A1Z5JU22"/>
<reference evidence="1 2" key="1">
    <citation type="journal article" date="2015" name="Plant Cell">
        <title>Oil accumulation by the oleaginous diatom Fistulifera solaris as revealed by the genome and transcriptome.</title>
        <authorList>
            <person name="Tanaka T."/>
            <person name="Maeda Y."/>
            <person name="Veluchamy A."/>
            <person name="Tanaka M."/>
            <person name="Abida H."/>
            <person name="Marechal E."/>
            <person name="Bowler C."/>
            <person name="Muto M."/>
            <person name="Sunaga Y."/>
            <person name="Tanaka M."/>
            <person name="Yoshino T."/>
            <person name="Taniguchi T."/>
            <person name="Fukuda Y."/>
            <person name="Nemoto M."/>
            <person name="Matsumoto M."/>
            <person name="Wong P.S."/>
            <person name="Aburatani S."/>
            <person name="Fujibuchi W."/>
        </authorList>
    </citation>
    <scope>NUCLEOTIDE SEQUENCE [LARGE SCALE GENOMIC DNA]</scope>
    <source>
        <strain evidence="1 2">JPCC DA0580</strain>
    </source>
</reference>
<evidence type="ECO:0000313" key="2">
    <source>
        <dbReference type="Proteomes" id="UP000198406"/>
    </source>
</evidence>
<comment type="caution">
    <text evidence="1">The sequence shown here is derived from an EMBL/GenBank/DDBJ whole genome shotgun (WGS) entry which is preliminary data.</text>
</comment>
<organism evidence="1 2">
    <name type="scientific">Fistulifera solaris</name>
    <name type="common">Oleaginous diatom</name>
    <dbReference type="NCBI Taxonomy" id="1519565"/>
    <lineage>
        <taxon>Eukaryota</taxon>
        <taxon>Sar</taxon>
        <taxon>Stramenopiles</taxon>
        <taxon>Ochrophyta</taxon>
        <taxon>Bacillariophyta</taxon>
        <taxon>Bacillariophyceae</taxon>
        <taxon>Bacillariophycidae</taxon>
        <taxon>Naviculales</taxon>
        <taxon>Naviculaceae</taxon>
        <taxon>Fistulifera</taxon>
    </lineage>
</organism>
<sequence>MGALEYVGTILGKEDTTGDIDVGTDIRTALMDPAVVEDMELAIVGAKVVAAANVGVLVRTAEPMDGAGVPRPKVGVPVTPGVGVPNVPPVVGRLVNNGGVLGIGTLTAEGEFVSVGLGEMVGRAGAEVTPPVVGDGVAKEGAVGTGVGAVVKLFVGDVGAGVAPPPVGVDAEGGFEVLIRVGPCVEGAGDRVGGFI</sequence>
<protein>
    <submittedName>
        <fullName evidence="1">Uncharacterized protein</fullName>
    </submittedName>
</protein>